<evidence type="ECO:0000313" key="3">
    <source>
        <dbReference type="EMBL" id="TVU46860.1"/>
    </source>
</evidence>
<dbReference type="OrthoDB" id="587254at2759"/>
<dbReference type="SUPFAM" id="SSF81383">
    <property type="entry name" value="F-box domain"/>
    <property type="match status" value="1"/>
</dbReference>
<gene>
    <name evidence="3" type="ORF">EJB05_06432</name>
</gene>
<organism evidence="3 4">
    <name type="scientific">Eragrostis curvula</name>
    <name type="common">weeping love grass</name>
    <dbReference type="NCBI Taxonomy" id="38414"/>
    <lineage>
        <taxon>Eukaryota</taxon>
        <taxon>Viridiplantae</taxon>
        <taxon>Streptophyta</taxon>
        <taxon>Embryophyta</taxon>
        <taxon>Tracheophyta</taxon>
        <taxon>Spermatophyta</taxon>
        <taxon>Magnoliopsida</taxon>
        <taxon>Liliopsida</taxon>
        <taxon>Poales</taxon>
        <taxon>Poaceae</taxon>
        <taxon>PACMAD clade</taxon>
        <taxon>Chloridoideae</taxon>
        <taxon>Eragrostideae</taxon>
        <taxon>Eragrostidinae</taxon>
        <taxon>Eragrostis</taxon>
    </lineage>
</organism>
<reference evidence="3 4" key="1">
    <citation type="journal article" date="2019" name="Sci. Rep.">
        <title>A high-quality genome of Eragrostis curvula grass provides insights into Poaceae evolution and supports new strategies to enhance forage quality.</title>
        <authorList>
            <person name="Carballo J."/>
            <person name="Santos B.A.C.M."/>
            <person name="Zappacosta D."/>
            <person name="Garbus I."/>
            <person name="Selva J.P."/>
            <person name="Gallo C.A."/>
            <person name="Diaz A."/>
            <person name="Albertini E."/>
            <person name="Caccamo M."/>
            <person name="Echenique V."/>
        </authorList>
    </citation>
    <scope>NUCLEOTIDE SEQUENCE [LARGE SCALE GENOMIC DNA]</scope>
    <source>
        <strain evidence="4">cv. Victoria</strain>
        <tissue evidence="3">Leaf</tissue>
    </source>
</reference>
<feature type="domain" description="F-box associated beta-propeller type 1" evidence="1">
    <location>
        <begin position="228"/>
        <end position="320"/>
    </location>
</feature>
<proteinExistence type="predicted"/>
<sequence>MDDVLVDILVRLPPSCIGRCRVVCRAWRAATSTPSFDRAHAARCPPAAAATVTPEYPIRYRHAASVRFAFSPCRWYTDNLRERGHRPSALPLSGVAGKVASTEAIGSWGGIVCAQLLVKSEINSAGSVSYLLWNTLTGAWTTVSAPAGDGRIIGGYSHPATGRFHLLHSSDEAAPSVGRNRNLVAPITFRVLRVGDNTGWREVPMGQALLAASKTFMFMSRDRDRLAHRPVTLHGNLHWLVQLVTGGVALLVFDTSTEEFRFMPAPARKELMELRKTRLGVLPAGKLCIFALEEPRGKDAMEMWVLDDYSPSSRRSSSWRLRERIKTVAPDRTDLSVTFMDPAAEVEVVEGVEGAEEIFLRLASRIDAYSVRYKWWGNVTIVEEASLVMHRDSLLPGDISFGDAVRVLLQGNTLRQRG</sequence>
<dbReference type="PANTHER" id="PTHR31672:SF2">
    <property type="entry name" value="F-BOX DOMAIN-CONTAINING PROTEIN"/>
    <property type="match status" value="1"/>
</dbReference>
<feature type="domain" description="F-box" evidence="2">
    <location>
        <begin position="2"/>
        <end position="36"/>
    </location>
</feature>
<evidence type="ECO:0000259" key="2">
    <source>
        <dbReference type="Pfam" id="PF12937"/>
    </source>
</evidence>
<name>A0A5J9WHM6_9POAL</name>
<keyword evidence="4" id="KW-1185">Reference proteome</keyword>
<dbReference type="Gramene" id="TVU46860">
    <property type="protein sequence ID" value="TVU46860"/>
    <property type="gene ID" value="EJB05_06432"/>
</dbReference>
<feature type="non-terminal residue" evidence="3">
    <location>
        <position position="1"/>
    </location>
</feature>
<protein>
    <recommendedName>
        <fullName evidence="5">F-box domain-containing protein</fullName>
    </recommendedName>
</protein>
<comment type="caution">
    <text evidence="3">The sequence shown here is derived from an EMBL/GenBank/DDBJ whole genome shotgun (WGS) entry which is preliminary data.</text>
</comment>
<dbReference type="PANTHER" id="PTHR31672">
    <property type="entry name" value="BNACNNG10540D PROTEIN"/>
    <property type="match status" value="1"/>
</dbReference>
<dbReference type="Pfam" id="PF12937">
    <property type="entry name" value="F-box-like"/>
    <property type="match status" value="1"/>
</dbReference>
<evidence type="ECO:0000259" key="1">
    <source>
        <dbReference type="Pfam" id="PF07734"/>
    </source>
</evidence>
<dbReference type="InterPro" id="IPR017451">
    <property type="entry name" value="F-box-assoc_interact_dom"/>
</dbReference>
<dbReference type="Pfam" id="PF07734">
    <property type="entry name" value="FBA_1"/>
    <property type="match status" value="1"/>
</dbReference>
<dbReference type="InterPro" id="IPR050796">
    <property type="entry name" value="SCF_F-box_component"/>
</dbReference>
<dbReference type="InterPro" id="IPR036047">
    <property type="entry name" value="F-box-like_dom_sf"/>
</dbReference>
<dbReference type="NCBIfam" id="TIGR01640">
    <property type="entry name" value="F_box_assoc_1"/>
    <property type="match status" value="1"/>
</dbReference>
<dbReference type="Proteomes" id="UP000324897">
    <property type="component" value="Chromosome 5"/>
</dbReference>
<dbReference type="AlphaFoldDB" id="A0A5J9WHM6"/>
<dbReference type="EMBL" id="RWGY01000004">
    <property type="protein sequence ID" value="TVU46860.1"/>
    <property type="molecule type" value="Genomic_DNA"/>
</dbReference>
<dbReference type="InterPro" id="IPR006527">
    <property type="entry name" value="F-box-assoc_dom_typ1"/>
</dbReference>
<dbReference type="Gene3D" id="1.20.1280.50">
    <property type="match status" value="1"/>
</dbReference>
<dbReference type="InterPro" id="IPR001810">
    <property type="entry name" value="F-box_dom"/>
</dbReference>
<accession>A0A5J9WHM6</accession>
<evidence type="ECO:0008006" key="5">
    <source>
        <dbReference type="Google" id="ProtNLM"/>
    </source>
</evidence>
<evidence type="ECO:0000313" key="4">
    <source>
        <dbReference type="Proteomes" id="UP000324897"/>
    </source>
</evidence>